<proteinExistence type="predicted"/>
<sequence>MKGIYNRKKKDGEMDVGEIDDVPEPEIGDGVHEDAKPSAAAEADAENVDFNASGAVDLTAPDMVINIDEEEEESQQLEEGNDDFTMKTMGYVARATLKEQAIPKELKPKIGKDQSTWRKQAWAKLEAEIEGDERVRQAKSGVGAEHFKTESLNLKTQSPTVEIVVATLKQYIDAGYSNRLTIYRILTYAVEAFFTNLYKVDADIMEDVRELSKLAMKVGFLYGSRGGPIRKEVLTLVQSCSIFAGTDGVNYVIGKLQEYIAMTDKELKLDMEHADSLTISMAMFTALLLRCRVKDEKIGKSVRLLLRKSNWETLKNESCFCAAELVRSHLAGIADEETIEKAIEVIVNKTEDCSSGVAFLAAVFAPLIKPSPYAASFRTACVEYLADSSEPNEQKLYGLAVARIGQAKAQTVWEHYLSRASAVDKMKNANQNRTIFEDEDDGIYNYETIVINLDDEMKEINETDDMPPGVGENGGPPADEEAEIGENDQKDTTLDASVDHDAMRDSERSVPIGDSSLMAESFISDETGDVSRDSVPDSARGSARTESTRDSRTSDASAASAGSLFRRNRNSQRQRKILSGKGIGKKELRGSMSRRSLRGEGSVRTQSKLFRRSEQSRADSTVHAVEHNNVELGNAPAVNFDSFVGTIDLLVRAKLYKNVEGVTWAVAASIQAWRTKEFGDIIFPQALEVIVEKSEELGGILPAVADGFVLGLTRAVPSTVLLQVLEAIHALLTRDDHMGSDVSDGVSLLVAAACIREVSSDVLRVGRVLDRLVSLALGIVGTRSMYSRAAGAEFLSLVGAAVPMKREVVVTKAVERLRVAVIEIATEASLGESGAPTGLYTVLGCTTALVGLIDGANGSLGLPFDVVERLGEIGFSLITGLSTSKDKHGEMIQNVCRRCGWSLLAALLRFDVPQFFSPARVGTLIALWRLEYGDLAAKEEIRKYRKDAGEVTGVGIGGENDDARTFSRSADAAANTRLAKNLDTMSLPKKVPKKTSEDGMISQTNVESSRSSRSSKFSLGRRSASKSVSGRSSGRATSSLGRSSSRSSSGSRRSSGRSSTSSRSSRRSSRMSNFFSRGSSRSGRRDKVYEEETFDIFEDSFDLLRIQRRFEMVTKDPGFTGYTTSRTGIVKVGHVSSTVASVTDHRSTARAAATSALYQILAKKMPHISDAEKRLILGLAASYAAERLSNDIAKYVEKYIWSLEVWWLLRAIAVHPPTGRAGDACFHLAVNVAFGMQYQVSDIGTAKLRDDLLQKPLYDQLLPLLHVDAFNTPETITISAETLMVASNAIASLASVDSRYGVAVVETVASNPSSFSTTFSSYVCRSMTSQLDKATLARHGNLLAHLQALLQKTALTTSAAFSIHPADIYDRDNDRLSILNTSAFAVIAEAYHELGKRCGDSFLTGLLQNAYSLHEKYPEYSVASVYLMGKLLQGAVQVDAELAEKAVFVIEDALTGKDDRTSVSAALSVGPACTSKYIAKRANTLMNAMATAMANEKGERDWDFSSNLYVPESHLADTRAVIENCGDVAAFGFGAEGIVNSFSAQALQAHPSVLTVAEEIALELVSWDLLPSAVTRATGLSLLSAIWKQKYQEALRQGRPLHLSDLWSSASSAKKIGWAIYESLICPPEAKYNMVREAATSALVSLLHAVGAERTIGAFQDLPEMLFVAFDNGCMTAVPILLALARVDAPRRFGFWLNITKNISNGGPRMQDIEINQRWESNISRYGIKVVIGKLMEDAGKNLYGEEWDAKTLTRGMAVYIARVALDAAEKDPAQLVKGKKKTPASHRNVYSSLKDLLYFSMDAISGENRNIVTITQGLQILDKIVKLGINRISFVDEFPSGRLSRVLRRLLRSSLHPDVLTTAISATGSILTTTSGTELFEDGLVRSVFSKDLAGFHLGFQYDNIAEHFSTAASFGAVKALADTVWLATVSGKDQFVKKIRSRVGVLFRIFAGVCGDFATIAVDKGRELKPFGSAIASTAFETSTEELFNEYAPALLFSSLLIYSHKSLEFDIADTLLQSVEWFNSNAPGVHLSRSQNPTVILTATTVFWLRVCLSRSKKTEEEKRMYNQCVSALGFSLKRIARKIPAPLLEEVLQAVALHDESSANSLRGLVGGEQPSLKLPDLPPHKDFVNCVSILRRAKSAPEAIKQAAKWLSAKLEVSSNDYSTTPLARYAYAALYAVFGLLESTNPVKAELGEELISLVSTSLGLCAEVGRDLDELVTVKAIASVRKFTKTGDLASAQLSLGIAWQGYEASAGGPRETKCLDRIFDGVQRAIAGADPNIVYQLLQNDKLITAAIDRLNDPKPESSPKALGALWARIAMFALTSRGSLGDLCRQKLDEVMQRSSPNIVSRCEGVYSMVLCYRSHDENTRQMAASAMGAEHLKDLEEVMDSDYVEPKPEPEPEPVEEAGVDEVADGEEAEAEADTDGNADYTESETEGEATDEGNE</sequence>
<reference evidence="2 3" key="1">
    <citation type="journal article" date="2023" name="Nat. Commun.">
        <title>Origin of minicircular mitochondrial genomes in red algae.</title>
        <authorList>
            <person name="Lee Y."/>
            <person name="Cho C.H."/>
            <person name="Lee Y.M."/>
            <person name="Park S.I."/>
            <person name="Yang J.H."/>
            <person name="West J.A."/>
            <person name="Bhattacharya D."/>
            <person name="Yoon H.S."/>
        </authorList>
    </citation>
    <scope>NUCLEOTIDE SEQUENCE [LARGE SCALE GENOMIC DNA]</scope>
    <source>
        <strain evidence="2 3">CCMP1338</strain>
        <tissue evidence="2">Whole cell</tissue>
    </source>
</reference>
<dbReference type="Proteomes" id="UP001157974">
    <property type="component" value="Unassembled WGS sequence"/>
</dbReference>
<feature type="compositionally biased region" description="Basic residues" evidence="1">
    <location>
        <begin position="566"/>
        <end position="578"/>
    </location>
</feature>
<dbReference type="EMBL" id="JAMWBK010000001">
    <property type="protein sequence ID" value="KAJ8909082.1"/>
    <property type="molecule type" value="Genomic_DNA"/>
</dbReference>
<feature type="compositionally biased region" description="Acidic residues" evidence="1">
    <location>
        <begin position="2405"/>
        <end position="2450"/>
    </location>
</feature>
<accession>A0AAV8V4Y2</accession>
<evidence type="ECO:0000313" key="3">
    <source>
        <dbReference type="Proteomes" id="UP001157974"/>
    </source>
</evidence>
<feature type="region of interest" description="Disordered" evidence="1">
    <location>
        <begin position="1"/>
        <end position="46"/>
    </location>
</feature>
<evidence type="ECO:0000313" key="2">
    <source>
        <dbReference type="EMBL" id="KAJ8909082.1"/>
    </source>
</evidence>
<feature type="compositionally biased region" description="Low complexity" evidence="1">
    <location>
        <begin position="37"/>
        <end position="46"/>
    </location>
</feature>
<evidence type="ECO:0008006" key="4">
    <source>
        <dbReference type="Google" id="ProtNLM"/>
    </source>
</evidence>
<feature type="compositionally biased region" description="Low complexity" evidence="1">
    <location>
        <begin position="1070"/>
        <end position="1081"/>
    </location>
</feature>
<feature type="compositionally biased region" description="Basic and acidic residues" evidence="1">
    <location>
        <begin position="487"/>
        <end position="508"/>
    </location>
</feature>
<feature type="compositionally biased region" description="Low complexity" evidence="1">
    <location>
        <begin position="590"/>
        <end position="602"/>
    </location>
</feature>
<feature type="region of interest" description="Disordered" evidence="1">
    <location>
        <begin position="460"/>
        <end position="621"/>
    </location>
</feature>
<comment type="caution">
    <text evidence="2">The sequence shown here is derived from an EMBL/GenBank/DDBJ whole genome shotgun (WGS) entry which is preliminary data.</text>
</comment>
<feature type="compositionally biased region" description="Low complexity" evidence="1">
    <location>
        <begin position="1008"/>
        <end position="1063"/>
    </location>
</feature>
<organism evidence="2 3">
    <name type="scientific">Rhodosorus marinus</name>
    <dbReference type="NCBI Taxonomy" id="101924"/>
    <lineage>
        <taxon>Eukaryota</taxon>
        <taxon>Rhodophyta</taxon>
        <taxon>Stylonematophyceae</taxon>
        <taxon>Stylonematales</taxon>
        <taxon>Stylonemataceae</taxon>
        <taxon>Rhodosorus</taxon>
    </lineage>
</organism>
<name>A0AAV8V4Y2_9RHOD</name>
<keyword evidence="3" id="KW-1185">Reference proteome</keyword>
<protein>
    <recommendedName>
        <fullName evidence="4">Calmodulin</fullName>
    </recommendedName>
</protein>
<feature type="compositionally biased region" description="Acidic residues" evidence="1">
    <location>
        <begin position="14"/>
        <end position="27"/>
    </location>
</feature>
<evidence type="ECO:0000256" key="1">
    <source>
        <dbReference type="SAM" id="MobiDB-lite"/>
    </source>
</evidence>
<feature type="region of interest" description="Disordered" evidence="1">
    <location>
        <begin position="2394"/>
        <end position="2450"/>
    </location>
</feature>
<gene>
    <name evidence="2" type="ORF">NDN08_005779</name>
</gene>
<feature type="region of interest" description="Disordered" evidence="1">
    <location>
        <begin position="981"/>
        <end position="1082"/>
    </location>
</feature>